<reference evidence="1" key="1">
    <citation type="submission" date="2022-01" db="EMBL/GenBank/DDBJ databases">
        <authorList>
            <person name="King R."/>
        </authorList>
    </citation>
    <scope>NUCLEOTIDE SEQUENCE</scope>
</reference>
<keyword evidence="2" id="KW-1185">Reference proteome</keyword>
<gene>
    <name evidence="1" type="ORF">NEZAVI_LOCUS657</name>
</gene>
<organism evidence="1 2">
    <name type="scientific">Nezara viridula</name>
    <name type="common">Southern green stink bug</name>
    <name type="synonym">Cimex viridulus</name>
    <dbReference type="NCBI Taxonomy" id="85310"/>
    <lineage>
        <taxon>Eukaryota</taxon>
        <taxon>Metazoa</taxon>
        <taxon>Ecdysozoa</taxon>
        <taxon>Arthropoda</taxon>
        <taxon>Hexapoda</taxon>
        <taxon>Insecta</taxon>
        <taxon>Pterygota</taxon>
        <taxon>Neoptera</taxon>
        <taxon>Paraneoptera</taxon>
        <taxon>Hemiptera</taxon>
        <taxon>Heteroptera</taxon>
        <taxon>Panheteroptera</taxon>
        <taxon>Pentatomomorpha</taxon>
        <taxon>Pentatomoidea</taxon>
        <taxon>Pentatomidae</taxon>
        <taxon>Pentatominae</taxon>
        <taxon>Nezara</taxon>
    </lineage>
</organism>
<evidence type="ECO:0000313" key="2">
    <source>
        <dbReference type="Proteomes" id="UP001152798"/>
    </source>
</evidence>
<protein>
    <submittedName>
        <fullName evidence="1">Uncharacterized protein</fullName>
    </submittedName>
</protein>
<evidence type="ECO:0000313" key="1">
    <source>
        <dbReference type="EMBL" id="CAH1389213.1"/>
    </source>
</evidence>
<dbReference type="EMBL" id="OV725077">
    <property type="protein sequence ID" value="CAH1389213.1"/>
    <property type="molecule type" value="Genomic_DNA"/>
</dbReference>
<dbReference type="AlphaFoldDB" id="A0A9P0E3M1"/>
<dbReference type="Proteomes" id="UP001152798">
    <property type="component" value="Chromosome 1"/>
</dbReference>
<name>A0A9P0E3M1_NEZVI</name>
<proteinExistence type="predicted"/>
<accession>A0A9P0E3M1</accession>
<sequence>MTVNGNHSVTFIDAHPWKLIIDIGPLNEQRAGNPEIILTYAEVRVRYELLYITQWVPEPSAPPLLLYSTLHLR</sequence>